<dbReference type="InterPro" id="IPR000688">
    <property type="entry name" value="HypA/HybF"/>
</dbReference>
<dbReference type="EMBL" id="JAIUJS010000004">
    <property type="protein sequence ID" value="MCA0153358.1"/>
    <property type="molecule type" value="Genomic_DNA"/>
</dbReference>
<evidence type="ECO:0000313" key="6">
    <source>
        <dbReference type="Proteomes" id="UP001198402"/>
    </source>
</evidence>
<evidence type="ECO:0000256" key="3">
    <source>
        <dbReference type="ARBA" id="ARBA00022833"/>
    </source>
</evidence>
<accession>A0ABS7Y3T9</accession>
<comment type="similarity">
    <text evidence="4">Belongs to the HypA/HybF family.</text>
</comment>
<dbReference type="NCBIfam" id="TIGR00100">
    <property type="entry name" value="hypA"/>
    <property type="match status" value="1"/>
</dbReference>
<feature type="binding site" evidence="4">
    <location>
        <position position="2"/>
    </location>
    <ligand>
        <name>Ni(2+)</name>
        <dbReference type="ChEBI" id="CHEBI:49786"/>
    </ligand>
</feature>
<sequence length="113" mass="12301">MHELSIAMGIVDIAEKETTKANANKVNLIELEIGTLAGIEFEALDFVWSSAVKGTILENAKKKITKVNGSAKCHDCSMVFQLDDLIENCPSCKSYAKTIIQGKELVVKSLEVS</sequence>
<feature type="binding site" evidence="4">
    <location>
        <position position="73"/>
    </location>
    <ligand>
        <name>Zn(2+)</name>
        <dbReference type="ChEBI" id="CHEBI:29105"/>
    </ligand>
</feature>
<name>A0ABS7Y3T9_9FLAO</name>
<comment type="caution">
    <text evidence="5">The sequence shown here is derived from an EMBL/GenBank/DDBJ whole genome shotgun (WGS) entry which is preliminary data.</text>
</comment>
<organism evidence="5 6">
    <name type="scientific">Winogradskyella vincentii</name>
    <dbReference type="NCBI Taxonomy" id="2877122"/>
    <lineage>
        <taxon>Bacteria</taxon>
        <taxon>Pseudomonadati</taxon>
        <taxon>Bacteroidota</taxon>
        <taxon>Flavobacteriia</taxon>
        <taxon>Flavobacteriales</taxon>
        <taxon>Flavobacteriaceae</taxon>
        <taxon>Winogradskyella</taxon>
    </lineage>
</organism>
<feature type="binding site" evidence="4">
    <location>
        <position position="76"/>
    </location>
    <ligand>
        <name>Zn(2+)</name>
        <dbReference type="ChEBI" id="CHEBI:29105"/>
    </ligand>
</feature>
<proteinExistence type="inferred from homology"/>
<evidence type="ECO:0000256" key="2">
    <source>
        <dbReference type="ARBA" id="ARBA00022723"/>
    </source>
</evidence>
<dbReference type="Pfam" id="PF01155">
    <property type="entry name" value="HypA"/>
    <property type="match status" value="1"/>
</dbReference>
<evidence type="ECO:0000256" key="4">
    <source>
        <dbReference type="HAMAP-Rule" id="MF_00213"/>
    </source>
</evidence>
<protein>
    <recommendedName>
        <fullName evidence="4">Hydrogenase maturation factor HypA</fullName>
    </recommendedName>
</protein>
<feature type="binding site" evidence="4">
    <location>
        <position position="92"/>
    </location>
    <ligand>
        <name>Zn(2+)</name>
        <dbReference type="ChEBI" id="CHEBI:29105"/>
    </ligand>
</feature>
<evidence type="ECO:0000256" key="1">
    <source>
        <dbReference type="ARBA" id="ARBA00022596"/>
    </source>
</evidence>
<dbReference type="HAMAP" id="MF_00213">
    <property type="entry name" value="HypA_HybF"/>
    <property type="match status" value="1"/>
</dbReference>
<keyword evidence="3 4" id="KW-0862">Zinc</keyword>
<dbReference type="PANTHER" id="PTHR34535">
    <property type="entry name" value="HYDROGENASE MATURATION FACTOR HYPA"/>
    <property type="match status" value="1"/>
</dbReference>
<dbReference type="RefSeq" id="WP_224478324.1">
    <property type="nucleotide sequence ID" value="NZ_JAIUJS010000004.1"/>
</dbReference>
<comment type="function">
    <text evidence="4">Involved in the maturation of [NiFe] hydrogenases. Required for nickel insertion into the metal center of the hydrogenase.</text>
</comment>
<evidence type="ECO:0000313" key="5">
    <source>
        <dbReference type="EMBL" id="MCA0153358.1"/>
    </source>
</evidence>
<keyword evidence="1 4" id="KW-0533">Nickel</keyword>
<keyword evidence="2 4" id="KW-0479">Metal-binding</keyword>
<dbReference type="PIRSF" id="PIRSF004761">
    <property type="entry name" value="Hydrgn_mat_HypA"/>
    <property type="match status" value="1"/>
</dbReference>
<reference evidence="6" key="1">
    <citation type="submission" date="2023-07" db="EMBL/GenBank/DDBJ databases">
        <authorList>
            <person name="Yue Y."/>
        </authorList>
    </citation>
    <scope>NUCLEOTIDE SEQUENCE [LARGE SCALE GENOMIC DNA]</scope>
    <source>
        <strain evidence="6">2Y89</strain>
    </source>
</reference>
<gene>
    <name evidence="4 5" type="primary">hypA</name>
    <name evidence="5" type="ORF">LBV24_09040</name>
</gene>
<feature type="binding site" evidence="4">
    <location>
        <position position="89"/>
    </location>
    <ligand>
        <name>Zn(2+)</name>
        <dbReference type="ChEBI" id="CHEBI:29105"/>
    </ligand>
</feature>
<keyword evidence="6" id="KW-1185">Reference proteome</keyword>
<dbReference type="PANTHER" id="PTHR34535:SF3">
    <property type="entry name" value="HYDROGENASE MATURATION FACTOR HYPA"/>
    <property type="match status" value="1"/>
</dbReference>
<dbReference type="Gene3D" id="3.30.2320.80">
    <property type="match status" value="1"/>
</dbReference>
<dbReference type="Proteomes" id="UP001198402">
    <property type="component" value="Unassembled WGS sequence"/>
</dbReference>